<keyword evidence="14" id="KW-1185">Reference proteome</keyword>
<comment type="similarity">
    <text evidence="3 12">Belongs to the cytochrome P450 family.</text>
</comment>
<evidence type="ECO:0000313" key="13">
    <source>
        <dbReference type="EMBL" id="KAF4968832.1"/>
    </source>
</evidence>
<accession>A0A8H4U360</accession>
<sequence>MFSSLLINFLEQHLVATVILLLLPVPLRALETYFRRWRLAQAQGCQDATSKVPVKDPIIGFDFLYRIFFGESPERYLDSTWQAFKEMGTTYIEKRWTWQCVYTCDPQNLKQILATACEDFDLPEFRTSVIGHVFGQGIFVLSGHTWKHARSILRQSFRKDNPAPFLETLERNFQAFIKHVPTDGSEVDLQPLFLALTMDVSTEFLMGHSTSMLSDKTDHTREQQFVDDYMICSEEIIQQMQLGPLHCLKFNFASKKAKKRVYEYLDTFIEKSLKSSNNTSEGSFLTDMMAIVDDRKGLSDQILHILLASRDTTSSLLSNLFFVLSQKPHIFAKLRQEVLNIAGHNAPTASQLKEMNYLKWCVNESLRLHPVIPTNARVAVRDTTIPRGGGADGQSPLFIAKGTAMFYNVYAMHRNEDVFGSDPEEFIPERWQDLRPGWGYLPFNGGARACIGQQYALLETHYVVARMAQTYTQLESCDDREWMEFQEYIILKFAYLEILSYANARFIQMLT</sequence>
<evidence type="ECO:0000256" key="9">
    <source>
        <dbReference type="ARBA" id="ARBA00023033"/>
    </source>
</evidence>
<evidence type="ECO:0000256" key="3">
    <source>
        <dbReference type="ARBA" id="ARBA00010617"/>
    </source>
</evidence>
<comment type="cofactor">
    <cofactor evidence="1 11">
        <name>heme</name>
        <dbReference type="ChEBI" id="CHEBI:30413"/>
    </cofactor>
</comment>
<evidence type="ECO:0000256" key="4">
    <source>
        <dbReference type="ARBA" id="ARBA00022692"/>
    </source>
</evidence>
<dbReference type="InterPro" id="IPR047146">
    <property type="entry name" value="Cyt_P450_E_CYP52_fungi"/>
</dbReference>
<comment type="caution">
    <text evidence="13">The sequence shown here is derived from an EMBL/GenBank/DDBJ whole genome shotgun (WGS) entry which is preliminary data.</text>
</comment>
<evidence type="ECO:0000256" key="1">
    <source>
        <dbReference type="ARBA" id="ARBA00001971"/>
    </source>
</evidence>
<keyword evidence="6" id="KW-1133">Transmembrane helix</keyword>
<keyword evidence="10" id="KW-0472">Membrane</keyword>
<evidence type="ECO:0000256" key="11">
    <source>
        <dbReference type="PIRSR" id="PIRSR602401-1"/>
    </source>
</evidence>
<proteinExistence type="inferred from homology"/>
<dbReference type="GO" id="GO:0004497">
    <property type="term" value="F:monooxygenase activity"/>
    <property type="evidence" value="ECO:0007669"/>
    <property type="project" value="UniProtKB-KW"/>
</dbReference>
<evidence type="ECO:0000313" key="14">
    <source>
        <dbReference type="Proteomes" id="UP000622797"/>
    </source>
</evidence>
<comment type="subcellular location">
    <subcellularLocation>
        <location evidence="2">Membrane</location>
        <topology evidence="2">Single-pass membrane protein</topology>
    </subcellularLocation>
</comment>
<keyword evidence="7 12" id="KW-0560">Oxidoreductase</keyword>
<dbReference type="Pfam" id="PF00067">
    <property type="entry name" value="p450"/>
    <property type="match status" value="1"/>
</dbReference>
<reference evidence="13" key="2">
    <citation type="submission" date="2020-05" db="EMBL/GenBank/DDBJ databases">
        <authorList>
            <person name="Kim H.-S."/>
            <person name="Proctor R.H."/>
            <person name="Brown D.W."/>
        </authorList>
    </citation>
    <scope>NUCLEOTIDE SEQUENCE</scope>
    <source>
        <strain evidence="13">NRRL 20472</strain>
    </source>
</reference>
<keyword evidence="5 11" id="KW-0479">Metal-binding</keyword>
<dbReference type="Gene3D" id="1.10.630.10">
    <property type="entry name" value="Cytochrome P450"/>
    <property type="match status" value="1"/>
</dbReference>
<evidence type="ECO:0000256" key="2">
    <source>
        <dbReference type="ARBA" id="ARBA00004167"/>
    </source>
</evidence>
<dbReference type="EMBL" id="JABEXW010000186">
    <property type="protein sequence ID" value="KAF4968832.1"/>
    <property type="molecule type" value="Genomic_DNA"/>
</dbReference>
<dbReference type="InterPro" id="IPR002401">
    <property type="entry name" value="Cyt_P450_E_grp-I"/>
</dbReference>
<reference evidence="13" key="1">
    <citation type="journal article" date="2020" name="BMC Genomics">
        <title>Correction to: Identification and distribution of gene clusters required for synthesis of sphingolipid metabolism inhibitors in diverse species of the filamentous fungus Fusarium.</title>
        <authorList>
            <person name="Kim H.S."/>
            <person name="Lohmar J.M."/>
            <person name="Busman M."/>
            <person name="Brown D.W."/>
            <person name="Naumann T.A."/>
            <person name="Divon H.H."/>
            <person name="Lysoe E."/>
            <person name="Uhlig S."/>
            <person name="Proctor R.H."/>
        </authorList>
    </citation>
    <scope>NUCLEOTIDE SEQUENCE</scope>
    <source>
        <strain evidence="13">NRRL 20472</strain>
    </source>
</reference>
<dbReference type="SUPFAM" id="SSF48264">
    <property type="entry name" value="Cytochrome P450"/>
    <property type="match status" value="1"/>
</dbReference>
<gene>
    <name evidence="13" type="ORF">FSARC_3861</name>
</gene>
<evidence type="ECO:0008006" key="15">
    <source>
        <dbReference type="Google" id="ProtNLM"/>
    </source>
</evidence>
<dbReference type="InterPro" id="IPR001128">
    <property type="entry name" value="Cyt_P450"/>
</dbReference>
<dbReference type="CDD" id="cd11063">
    <property type="entry name" value="CYP52"/>
    <property type="match status" value="1"/>
</dbReference>
<organism evidence="13 14">
    <name type="scientific">Fusarium sarcochroum</name>
    <dbReference type="NCBI Taxonomy" id="1208366"/>
    <lineage>
        <taxon>Eukaryota</taxon>
        <taxon>Fungi</taxon>
        <taxon>Dikarya</taxon>
        <taxon>Ascomycota</taxon>
        <taxon>Pezizomycotina</taxon>
        <taxon>Sordariomycetes</taxon>
        <taxon>Hypocreomycetidae</taxon>
        <taxon>Hypocreales</taxon>
        <taxon>Nectriaceae</taxon>
        <taxon>Fusarium</taxon>
        <taxon>Fusarium lateritium species complex</taxon>
    </lineage>
</organism>
<evidence type="ECO:0000256" key="10">
    <source>
        <dbReference type="ARBA" id="ARBA00023136"/>
    </source>
</evidence>
<dbReference type="PANTHER" id="PTHR24287:SF17">
    <property type="entry name" value="P450, PUTATIVE (EUROFUNG)-RELATED"/>
    <property type="match status" value="1"/>
</dbReference>
<evidence type="ECO:0000256" key="5">
    <source>
        <dbReference type="ARBA" id="ARBA00022723"/>
    </source>
</evidence>
<keyword evidence="4" id="KW-0812">Transmembrane</keyword>
<dbReference type="PRINTS" id="PR00385">
    <property type="entry name" value="P450"/>
</dbReference>
<evidence type="ECO:0000256" key="12">
    <source>
        <dbReference type="RuleBase" id="RU000461"/>
    </source>
</evidence>
<keyword evidence="9 12" id="KW-0503">Monooxygenase</keyword>
<dbReference type="PRINTS" id="PR00463">
    <property type="entry name" value="EP450I"/>
</dbReference>
<dbReference type="GO" id="GO:0020037">
    <property type="term" value="F:heme binding"/>
    <property type="evidence" value="ECO:0007669"/>
    <property type="project" value="InterPro"/>
</dbReference>
<keyword evidence="8 11" id="KW-0408">Iron</keyword>
<dbReference type="AlphaFoldDB" id="A0A8H4U360"/>
<protein>
    <recommendedName>
        <fullName evidence="15">N-alkane-inducible cytochrome P450</fullName>
    </recommendedName>
</protein>
<dbReference type="GO" id="GO:0005506">
    <property type="term" value="F:iron ion binding"/>
    <property type="evidence" value="ECO:0007669"/>
    <property type="project" value="InterPro"/>
</dbReference>
<feature type="binding site" description="axial binding residue" evidence="11">
    <location>
        <position position="450"/>
    </location>
    <ligand>
        <name>heme</name>
        <dbReference type="ChEBI" id="CHEBI:30413"/>
    </ligand>
    <ligandPart>
        <name>Fe</name>
        <dbReference type="ChEBI" id="CHEBI:18248"/>
    </ligandPart>
</feature>
<name>A0A8H4U360_9HYPO</name>
<keyword evidence="11 12" id="KW-0349">Heme</keyword>
<evidence type="ECO:0000256" key="6">
    <source>
        <dbReference type="ARBA" id="ARBA00022989"/>
    </source>
</evidence>
<dbReference type="GO" id="GO:0016020">
    <property type="term" value="C:membrane"/>
    <property type="evidence" value="ECO:0007669"/>
    <property type="project" value="UniProtKB-SubCell"/>
</dbReference>
<evidence type="ECO:0000256" key="8">
    <source>
        <dbReference type="ARBA" id="ARBA00023004"/>
    </source>
</evidence>
<evidence type="ECO:0000256" key="7">
    <source>
        <dbReference type="ARBA" id="ARBA00023002"/>
    </source>
</evidence>
<dbReference type="InterPro" id="IPR017972">
    <property type="entry name" value="Cyt_P450_CS"/>
</dbReference>
<dbReference type="InterPro" id="IPR036396">
    <property type="entry name" value="Cyt_P450_sf"/>
</dbReference>
<dbReference type="GO" id="GO:0016705">
    <property type="term" value="F:oxidoreductase activity, acting on paired donors, with incorporation or reduction of molecular oxygen"/>
    <property type="evidence" value="ECO:0007669"/>
    <property type="project" value="InterPro"/>
</dbReference>
<dbReference type="OrthoDB" id="1470350at2759"/>
<dbReference type="PROSITE" id="PS00086">
    <property type="entry name" value="CYTOCHROME_P450"/>
    <property type="match status" value="1"/>
</dbReference>
<dbReference type="PANTHER" id="PTHR24287">
    <property type="entry name" value="P450, PUTATIVE (EUROFUNG)-RELATED"/>
    <property type="match status" value="1"/>
</dbReference>
<dbReference type="Proteomes" id="UP000622797">
    <property type="component" value="Unassembled WGS sequence"/>
</dbReference>